<feature type="domain" description="SCAN box" evidence="3">
    <location>
        <begin position="474"/>
        <end position="547"/>
    </location>
</feature>
<accession>A0A8J5K0B3</accession>
<feature type="coiled-coil region" evidence="1">
    <location>
        <begin position="354"/>
        <end position="381"/>
    </location>
</feature>
<proteinExistence type="predicted"/>
<dbReference type="AlphaFoldDB" id="A0A8J5K0B3"/>
<dbReference type="PROSITE" id="PS50804">
    <property type="entry name" value="SCAN_BOX"/>
    <property type="match status" value="1"/>
</dbReference>
<protein>
    <submittedName>
        <fullName evidence="4">Putative SCAN domain-containing protein-like 7</fullName>
    </submittedName>
</protein>
<gene>
    <name evidence="4" type="ORF">Hamer_G004759</name>
</gene>
<name>A0A8J5K0B3_HOMAM</name>
<dbReference type="PANTHER" id="PTHR46888">
    <property type="entry name" value="ZINC KNUCKLE DOMAINCONTAINING PROTEIN-RELATED"/>
    <property type="match status" value="1"/>
</dbReference>
<dbReference type="Pfam" id="PF02023">
    <property type="entry name" value="SCAN"/>
    <property type="match status" value="1"/>
</dbReference>
<sequence length="779" mass="85597">VLCSHVPVLHFLQAAHTNIYIGVPASCHTDPTLRFCIIYPGQTVALDASPSSMISTFEPFCSPGSLALDQFSQPISVKLLRDTGSALSLVTKEAAPFLDSCYTGSWVLVNGLTGGSRIPLCQVYLRSSIKSGYVTLGVVDSLPVEGVSLLIGNDLVGDMMFPIVVISSCPTAENNTVQLEVDFPGLFPACAVTRSMSRSTEVEGTSEVDEVSLQDCEKSEDNLIQPDHTDLGLSEFFEDSPQPDNLQSSSDGGRNPDVTSFGSSPITRSKFIELQAGDPELMGVLVVMVEIQTDVVLVVVVVVIQTEGFLEVVIQTDGRPGAGSGDTNCLGPGGVCKRKYNEKVREDHGEAKQVNVAESRSAEAEVKAKEAEAKAKEADSENLGLCMQLGQSNPSNTDGLTPRSSFSHFDPARAARLMPTFSEETVEFFIAFERLATTLEWPIKFWHILLQQAFADSDANDYLCIKEEVPEAHRQRFRGLRKKAEQTHLEFARSKREIFSKWLHSKEVSEFDSLIELLLTEQFWRTINEEVAVYLLDREFSTIEEAAKHADGFVLRHERDKGRLTMVILCVTVFFCGKQHHKADFYWTRLQPNRESFAKDPDVGTFRPFLSQGTVEVDGVETPVTILRDSGCLQTLIKKGVVGARKTVKTSFWAPFGRVDLILGNGLLQQLEDDMPGVFPLCAVTRFMSVTNDHNVTPDISSVVNAVTGRVALIAAQEQDDSLRLLFDQVSDSANGSGPTTRYFKQNINTRLTTRDESCVAAARAESRATPRCPPIMAV</sequence>
<feature type="non-terminal residue" evidence="4">
    <location>
        <position position="1"/>
    </location>
</feature>
<evidence type="ECO:0000313" key="5">
    <source>
        <dbReference type="Proteomes" id="UP000747542"/>
    </source>
</evidence>
<dbReference type="InterPro" id="IPR003309">
    <property type="entry name" value="SCAN_dom"/>
</dbReference>
<evidence type="ECO:0000313" key="4">
    <source>
        <dbReference type="EMBL" id="KAG7165014.1"/>
    </source>
</evidence>
<evidence type="ECO:0000256" key="1">
    <source>
        <dbReference type="SAM" id="Coils"/>
    </source>
</evidence>
<feature type="region of interest" description="Disordered" evidence="2">
    <location>
        <begin position="233"/>
        <end position="262"/>
    </location>
</feature>
<dbReference type="InterPro" id="IPR038269">
    <property type="entry name" value="SCAN_sf"/>
</dbReference>
<evidence type="ECO:0000259" key="3">
    <source>
        <dbReference type="PROSITE" id="PS50804"/>
    </source>
</evidence>
<keyword evidence="1" id="KW-0175">Coiled coil</keyword>
<dbReference type="Proteomes" id="UP000747542">
    <property type="component" value="Unassembled WGS sequence"/>
</dbReference>
<reference evidence="4" key="1">
    <citation type="journal article" date="2021" name="Sci. Adv.">
        <title>The American lobster genome reveals insights on longevity, neural, and immune adaptations.</title>
        <authorList>
            <person name="Polinski J.M."/>
            <person name="Zimin A.V."/>
            <person name="Clark K.F."/>
            <person name="Kohn A.B."/>
            <person name="Sadowski N."/>
            <person name="Timp W."/>
            <person name="Ptitsyn A."/>
            <person name="Khanna P."/>
            <person name="Romanova D.Y."/>
            <person name="Williams P."/>
            <person name="Greenwood S.J."/>
            <person name="Moroz L.L."/>
            <person name="Walt D.R."/>
            <person name="Bodnar A.G."/>
        </authorList>
    </citation>
    <scope>NUCLEOTIDE SEQUENCE</scope>
    <source>
        <strain evidence="4">GMGI-L3</strain>
    </source>
</reference>
<dbReference type="Gene3D" id="1.10.4020.10">
    <property type="entry name" value="DNA breaking-rejoining enzymes"/>
    <property type="match status" value="1"/>
</dbReference>
<evidence type="ECO:0000256" key="2">
    <source>
        <dbReference type="SAM" id="MobiDB-lite"/>
    </source>
</evidence>
<feature type="compositionally biased region" description="Polar residues" evidence="2">
    <location>
        <begin position="242"/>
        <end position="262"/>
    </location>
</feature>
<keyword evidence="5" id="KW-1185">Reference proteome</keyword>
<organism evidence="4 5">
    <name type="scientific">Homarus americanus</name>
    <name type="common">American lobster</name>
    <dbReference type="NCBI Taxonomy" id="6706"/>
    <lineage>
        <taxon>Eukaryota</taxon>
        <taxon>Metazoa</taxon>
        <taxon>Ecdysozoa</taxon>
        <taxon>Arthropoda</taxon>
        <taxon>Crustacea</taxon>
        <taxon>Multicrustacea</taxon>
        <taxon>Malacostraca</taxon>
        <taxon>Eumalacostraca</taxon>
        <taxon>Eucarida</taxon>
        <taxon>Decapoda</taxon>
        <taxon>Pleocyemata</taxon>
        <taxon>Astacidea</taxon>
        <taxon>Nephropoidea</taxon>
        <taxon>Nephropidae</taxon>
        <taxon>Homarus</taxon>
    </lineage>
</organism>
<dbReference type="EMBL" id="JAHLQT010024847">
    <property type="protein sequence ID" value="KAG7165014.1"/>
    <property type="molecule type" value="Genomic_DNA"/>
</dbReference>
<comment type="caution">
    <text evidence="4">The sequence shown here is derived from an EMBL/GenBank/DDBJ whole genome shotgun (WGS) entry which is preliminary data.</text>
</comment>
<dbReference type="SUPFAM" id="SSF47353">
    <property type="entry name" value="Retrovirus capsid dimerization domain-like"/>
    <property type="match status" value="1"/>
</dbReference>
<dbReference type="PANTHER" id="PTHR46888:SF13">
    <property type="entry name" value="RIBONUCLEASE H"/>
    <property type="match status" value="1"/>
</dbReference>